<dbReference type="PANTHER" id="PTHR30383">
    <property type="entry name" value="THIOESTERASE 1/PROTEASE 1/LYSOPHOSPHOLIPASE L1"/>
    <property type="match status" value="1"/>
</dbReference>
<sequence>MIFKKLILFTIGCILFVFVNAQPTVNRFEKDERIVFVGNSITHGGHYHSFIWLYYMTRFPDQPIKIINAGIGGETAWDIMKRMEHDIFKRNPSSVVLTFGMNDTGYNIFLEKNAAELAEQQIKKSFESYQEIENRLQDAEGVDIIILGSSPYDETSTMNDFILPEKNEALLRINDFQQASAKKNGWGFIDFNRPMVKINQREQERDPAFSLCGVDRIHPDNDGQMVMAYLFLKAQGLAGKKVAEIGIDVLNPETVYTENCKVSNLKKSGNKLEFSYLANALPYPVDTVPRLGWGNKRSQRDALELVPFTKEFNQEILKVSNLEKGLYHLKIDQESIAEFPSEELESGINMALLTNTPQYQQALKIMFLNEERFEVEKRFRDYYWMEYSFFREKGLLFADNQEAMDTLKFHVPHDAFLRMSYDNFTKARYPEVRNVWQNYMNEIVKTIYEINTPVERKIELIRMD</sequence>
<dbReference type="OrthoDB" id="9774205at2"/>
<dbReference type="GO" id="GO:0004622">
    <property type="term" value="F:phosphatidylcholine lysophospholipase activity"/>
    <property type="evidence" value="ECO:0007669"/>
    <property type="project" value="TreeGrafter"/>
</dbReference>
<gene>
    <name evidence="2" type="ORF">SAMN05444280_13720</name>
</gene>
<dbReference type="SUPFAM" id="SSF52266">
    <property type="entry name" value="SGNH hydrolase"/>
    <property type="match status" value="1"/>
</dbReference>
<evidence type="ECO:0000313" key="2">
    <source>
        <dbReference type="EMBL" id="SHJ88439.1"/>
    </source>
</evidence>
<dbReference type="InterPro" id="IPR013830">
    <property type="entry name" value="SGNH_hydro"/>
</dbReference>
<reference evidence="2 3" key="1">
    <citation type="submission" date="2016-11" db="EMBL/GenBank/DDBJ databases">
        <authorList>
            <person name="Jaros S."/>
            <person name="Januszkiewicz K."/>
            <person name="Wedrychowicz H."/>
        </authorList>
    </citation>
    <scope>NUCLEOTIDE SEQUENCE [LARGE SCALE GENOMIC DNA]</scope>
    <source>
        <strain evidence="2 3">DSM 27063</strain>
    </source>
</reference>
<protein>
    <submittedName>
        <fullName evidence="2">Lysophospholipase L1</fullName>
    </submittedName>
</protein>
<dbReference type="AlphaFoldDB" id="A0A1M6MYB8"/>
<dbReference type="Proteomes" id="UP000184050">
    <property type="component" value="Unassembled WGS sequence"/>
</dbReference>
<dbReference type="STRING" id="1168035.SAMN05444280_13720"/>
<dbReference type="PANTHER" id="PTHR30383:SF5">
    <property type="entry name" value="SGNH HYDROLASE-TYPE ESTERASE DOMAIN-CONTAINING PROTEIN"/>
    <property type="match status" value="1"/>
</dbReference>
<feature type="domain" description="SGNH hydrolase-type esterase" evidence="1">
    <location>
        <begin position="36"/>
        <end position="224"/>
    </location>
</feature>
<proteinExistence type="predicted"/>
<evidence type="ECO:0000259" key="1">
    <source>
        <dbReference type="Pfam" id="PF13472"/>
    </source>
</evidence>
<dbReference type="RefSeq" id="WP_073172976.1">
    <property type="nucleotide sequence ID" value="NZ_FQZE01000037.1"/>
</dbReference>
<evidence type="ECO:0000313" key="3">
    <source>
        <dbReference type="Proteomes" id="UP000184050"/>
    </source>
</evidence>
<name>A0A1M6MYB8_9BACT</name>
<dbReference type="Gene3D" id="3.40.50.1110">
    <property type="entry name" value="SGNH hydrolase"/>
    <property type="match status" value="1"/>
</dbReference>
<dbReference type="InterPro" id="IPR036514">
    <property type="entry name" value="SGNH_hydro_sf"/>
</dbReference>
<dbReference type="CDD" id="cd01834">
    <property type="entry name" value="SGNH_hydrolase_like_2"/>
    <property type="match status" value="1"/>
</dbReference>
<dbReference type="Pfam" id="PF13472">
    <property type="entry name" value="Lipase_GDSL_2"/>
    <property type="match status" value="1"/>
</dbReference>
<accession>A0A1M6MYB8</accession>
<keyword evidence="3" id="KW-1185">Reference proteome</keyword>
<dbReference type="InterPro" id="IPR051532">
    <property type="entry name" value="Ester_Hydrolysis_Enzymes"/>
</dbReference>
<organism evidence="2 3">
    <name type="scientific">Tangfeifania diversioriginum</name>
    <dbReference type="NCBI Taxonomy" id="1168035"/>
    <lineage>
        <taxon>Bacteria</taxon>
        <taxon>Pseudomonadati</taxon>
        <taxon>Bacteroidota</taxon>
        <taxon>Bacteroidia</taxon>
        <taxon>Marinilabiliales</taxon>
        <taxon>Prolixibacteraceae</taxon>
        <taxon>Tangfeifania</taxon>
    </lineage>
</organism>
<dbReference type="EMBL" id="FQZE01000037">
    <property type="protein sequence ID" value="SHJ88439.1"/>
    <property type="molecule type" value="Genomic_DNA"/>
</dbReference>